<proteinExistence type="predicted"/>
<name>X6NY51_RETFI</name>
<organism evidence="2 3">
    <name type="scientific">Reticulomyxa filosa</name>
    <dbReference type="NCBI Taxonomy" id="46433"/>
    <lineage>
        <taxon>Eukaryota</taxon>
        <taxon>Sar</taxon>
        <taxon>Rhizaria</taxon>
        <taxon>Retaria</taxon>
        <taxon>Foraminifera</taxon>
        <taxon>Monothalamids</taxon>
        <taxon>Reticulomyxidae</taxon>
        <taxon>Reticulomyxa</taxon>
    </lineage>
</organism>
<dbReference type="AlphaFoldDB" id="X6NY51"/>
<gene>
    <name evidence="2" type="ORF">RFI_05870</name>
</gene>
<evidence type="ECO:0000256" key="1">
    <source>
        <dbReference type="SAM" id="MobiDB-lite"/>
    </source>
</evidence>
<sequence>MALIVGGVDNFILILIVIKKKKDLNVVVVWFRGHAYVWASFQLGILVLSQVVSAYYIKQVKTYRLKSVKRSDIDTRANDDDEILQFHSRYPSNRANGEIFSETGGEHAEVNPEPDNHAQEIATSETSVATTATIGIATIGSTSTRDLANDAIEEADAEIEAETEAETDGHVQPETETDANGDADNEKDVEFALSRMGSWDEPDTNDAAPKALSYRENRLVHQLLVLLGVGRVFYGLKSIMRLHHDEARLETEYYLLKLWDFLYVDLPSFVLQYYVILRTNTQFSTTIIVSLISSYLGLSFTLWRILFFEELPLVAPVVILSDEQHLSTEIQPQEEEEEEILEHPELLEAPVQTNNSTEVVLEVELASSGESADVQATAADDQASNELQSARQSGMNKSLHLQFDAKKDTPPVEKKKRALSLPDITSVLDDPNIETNEDKLKQILEQMLVQDAISTDGVLSLSGLLSVVCY</sequence>
<feature type="region of interest" description="Disordered" evidence="1">
    <location>
        <begin position="160"/>
        <end position="185"/>
    </location>
</feature>
<dbReference type="Proteomes" id="UP000023152">
    <property type="component" value="Unassembled WGS sequence"/>
</dbReference>
<comment type="caution">
    <text evidence="2">The sequence shown here is derived from an EMBL/GenBank/DDBJ whole genome shotgun (WGS) entry which is preliminary data.</text>
</comment>
<reference evidence="2 3" key="1">
    <citation type="journal article" date="2013" name="Curr. Biol.">
        <title>The Genome of the Foraminiferan Reticulomyxa filosa.</title>
        <authorList>
            <person name="Glockner G."/>
            <person name="Hulsmann N."/>
            <person name="Schleicher M."/>
            <person name="Noegel A.A."/>
            <person name="Eichinger L."/>
            <person name="Gallinger C."/>
            <person name="Pawlowski J."/>
            <person name="Sierra R."/>
            <person name="Euteneuer U."/>
            <person name="Pillet L."/>
            <person name="Moustafa A."/>
            <person name="Platzer M."/>
            <person name="Groth M."/>
            <person name="Szafranski K."/>
            <person name="Schliwa M."/>
        </authorList>
    </citation>
    <scope>NUCLEOTIDE SEQUENCE [LARGE SCALE GENOMIC DNA]</scope>
</reference>
<protein>
    <submittedName>
        <fullName evidence="2">Uncharacterized protein</fullName>
    </submittedName>
</protein>
<accession>X6NY51</accession>
<evidence type="ECO:0000313" key="3">
    <source>
        <dbReference type="Proteomes" id="UP000023152"/>
    </source>
</evidence>
<dbReference type="EMBL" id="ASPP01005050">
    <property type="protein sequence ID" value="ETO31250.1"/>
    <property type="molecule type" value="Genomic_DNA"/>
</dbReference>
<evidence type="ECO:0000313" key="2">
    <source>
        <dbReference type="EMBL" id="ETO31250.1"/>
    </source>
</evidence>
<keyword evidence="3" id="KW-1185">Reference proteome</keyword>